<name>A0A226DZ87_FOLCA</name>
<feature type="chain" id="PRO_5012533593" evidence="1">
    <location>
        <begin position="27"/>
        <end position="177"/>
    </location>
</feature>
<accession>A0A226DZ87</accession>
<dbReference type="Proteomes" id="UP000198287">
    <property type="component" value="Unassembled WGS sequence"/>
</dbReference>
<comment type="caution">
    <text evidence="2">The sequence shown here is derived from an EMBL/GenBank/DDBJ whole genome shotgun (WGS) entry which is preliminary data.</text>
</comment>
<dbReference type="EMBL" id="LNIX01000009">
    <property type="protein sequence ID" value="OXA50529.1"/>
    <property type="molecule type" value="Genomic_DNA"/>
</dbReference>
<gene>
    <name evidence="2" type="ORF">Fcan01_14720</name>
</gene>
<proteinExistence type="predicted"/>
<evidence type="ECO:0000313" key="2">
    <source>
        <dbReference type="EMBL" id="OXA50529.1"/>
    </source>
</evidence>
<keyword evidence="1" id="KW-0732">Signal</keyword>
<dbReference type="AlphaFoldDB" id="A0A226DZ87"/>
<evidence type="ECO:0000256" key="1">
    <source>
        <dbReference type="SAM" id="SignalP"/>
    </source>
</evidence>
<evidence type="ECO:0000313" key="3">
    <source>
        <dbReference type="Proteomes" id="UP000198287"/>
    </source>
</evidence>
<feature type="signal peptide" evidence="1">
    <location>
        <begin position="1"/>
        <end position="26"/>
    </location>
</feature>
<keyword evidence="3" id="KW-1185">Reference proteome</keyword>
<sequence length="177" mass="20358">MKWTIFLTYLFWTCTSLNFFISPISTQSTVSGNNCTQILRGVRRAGANMAGRLEIPLDAEFPKFQVRLKFNRALHHITFRQLRAKDVGSRREFLIEPFEVEQNGVMKINTFMRLNNLFSPSPKLIGVTYNGKLLCGENVFDDSVLIELKTSTKRSIPIIVDPTKQPKDHDEEDEVFN</sequence>
<protein>
    <submittedName>
        <fullName evidence="2">Uncharacterized protein</fullName>
    </submittedName>
</protein>
<reference evidence="2 3" key="1">
    <citation type="submission" date="2015-12" db="EMBL/GenBank/DDBJ databases">
        <title>The genome of Folsomia candida.</title>
        <authorList>
            <person name="Faddeeva A."/>
            <person name="Derks M.F."/>
            <person name="Anvar Y."/>
            <person name="Smit S."/>
            <person name="Van Straalen N."/>
            <person name="Roelofs D."/>
        </authorList>
    </citation>
    <scope>NUCLEOTIDE SEQUENCE [LARGE SCALE GENOMIC DNA]</scope>
    <source>
        <strain evidence="2 3">VU population</strain>
        <tissue evidence="2">Whole body</tissue>
    </source>
</reference>
<organism evidence="2 3">
    <name type="scientific">Folsomia candida</name>
    <name type="common">Springtail</name>
    <dbReference type="NCBI Taxonomy" id="158441"/>
    <lineage>
        <taxon>Eukaryota</taxon>
        <taxon>Metazoa</taxon>
        <taxon>Ecdysozoa</taxon>
        <taxon>Arthropoda</taxon>
        <taxon>Hexapoda</taxon>
        <taxon>Collembola</taxon>
        <taxon>Entomobryomorpha</taxon>
        <taxon>Isotomoidea</taxon>
        <taxon>Isotomidae</taxon>
        <taxon>Proisotominae</taxon>
        <taxon>Folsomia</taxon>
    </lineage>
</organism>